<feature type="domain" description="Helicase ATP-binding" evidence="9">
    <location>
        <begin position="68"/>
        <end position="261"/>
    </location>
</feature>
<evidence type="ECO:0000259" key="9">
    <source>
        <dbReference type="PROSITE" id="PS51192"/>
    </source>
</evidence>
<evidence type="ECO:0000256" key="7">
    <source>
        <dbReference type="ARBA" id="ARBA00034808"/>
    </source>
</evidence>
<dbReference type="AlphaFoldDB" id="A0A0L0UYT4"/>
<feature type="compositionally biased region" description="Basic and acidic residues" evidence="8">
    <location>
        <begin position="12"/>
        <end position="26"/>
    </location>
</feature>
<protein>
    <recommendedName>
        <fullName evidence="7">DNA 3'-5' helicase</fullName>
        <ecNumber evidence="7">5.6.2.4</ecNumber>
    </recommendedName>
</protein>
<keyword evidence="11" id="KW-1185">Reference proteome</keyword>
<evidence type="ECO:0000256" key="2">
    <source>
        <dbReference type="ARBA" id="ARBA00022741"/>
    </source>
</evidence>
<dbReference type="EMBL" id="AJIL01000172">
    <property type="protein sequence ID" value="KNE92185.1"/>
    <property type="molecule type" value="Genomic_DNA"/>
</dbReference>
<dbReference type="InterPro" id="IPR014001">
    <property type="entry name" value="Helicase_ATP-bd"/>
</dbReference>
<evidence type="ECO:0000256" key="5">
    <source>
        <dbReference type="ARBA" id="ARBA00023235"/>
    </source>
</evidence>
<evidence type="ECO:0000256" key="4">
    <source>
        <dbReference type="ARBA" id="ARBA00023125"/>
    </source>
</evidence>
<dbReference type="OrthoDB" id="10261556at2759"/>
<evidence type="ECO:0000256" key="6">
    <source>
        <dbReference type="ARBA" id="ARBA00034617"/>
    </source>
</evidence>
<dbReference type="GO" id="GO:0000724">
    <property type="term" value="P:double-strand break repair via homologous recombination"/>
    <property type="evidence" value="ECO:0007669"/>
    <property type="project" value="TreeGrafter"/>
</dbReference>
<accession>A0A0L0UYT4</accession>
<dbReference type="Pfam" id="PF00271">
    <property type="entry name" value="Helicase_C"/>
    <property type="match status" value="1"/>
</dbReference>
<dbReference type="GO" id="GO:0043138">
    <property type="term" value="F:3'-5' DNA helicase activity"/>
    <property type="evidence" value="ECO:0007669"/>
    <property type="project" value="UniProtKB-EC"/>
</dbReference>
<dbReference type="InterPro" id="IPR001650">
    <property type="entry name" value="Helicase_C-like"/>
</dbReference>
<feature type="compositionally biased region" description="Acidic residues" evidence="8">
    <location>
        <begin position="1"/>
        <end position="11"/>
    </location>
</feature>
<gene>
    <name evidence="10" type="ORF">PSTG_14420</name>
</gene>
<dbReference type="PROSITE" id="PS51192">
    <property type="entry name" value="HELICASE_ATP_BIND_1"/>
    <property type="match status" value="1"/>
</dbReference>
<keyword evidence="5" id="KW-0413">Isomerase</keyword>
<keyword evidence="2" id="KW-0547">Nucleotide-binding</keyword>
<evidence type="ECO:0000256" key="1">
    <source>
        <dbReference type="ARBA" id="ARBA00005446"/>
    </source>
</evidence>
<dbReference type="InterPro" id="IPR027417">
    <property type="entry name" value="P-loop_NTPase"/>
</dbReference>
<dbReference type="SMART" id="SM00487">
    <property type="entry name" value="DEXDc"/>
    <property type="match status" value="1"/>
</dbReference>
<dbReference type="InterPro" id="IPR011545">
    <property type="entry name" value="DEAD/DEAH_box_helicase_dom"/>
</dbReference>
<comment type="similarity">
    <text evidence="1">Belongs to the helicase family. RecQ subfamily.</text>
</comment>
<feature type="region of interest" description="Disordered" evidence="8">
    <location>
        <begin position="1"/>
        <end position="26"/>
    </location>
</feature>
<dbReference type="PANTHER" id="PTHR13710">
    <property type="entry name" value="DNA HELICASE RECQ FAMILY MEMBER"/>
    <property type="match status" value="1"/>
</dbReference>
<organism evidence="10 11">
    <name type="scientific">Puccinia striiformis f. sp. tritici PST-78</name>
    <dbReference type="NCBI Taxonomy" id="1165861"/>
    <lineage>
        <taxon>Eukaryota</taxon>
        <taxon>Fungi</taxon>
        <taxon>Dikarya</taxon>
        <taxon>Basidiomycota</taxon>
        <taxon>Pucciniomycotina</taxon>
        <taxon>Pucciniomycetes</taxon>
        <taxon>Pucciniales</taxon>
        <taxon>Pucciniaceae</taxon>
        <taxon>Puccinia</taxon>
    </lineage>
</organism>
<proteinExistence type="inferred from homology"/>
<dbReference type="GO" id="GO:0005737">
    <property type="term" value="C:cytoplasm"/>
    <property type="evidence" value="ECO:0007669"/>
    <property type="project" value="TreeGrafter"/>
</dbReference>
<dbReference type="GO" id="GO:0009378">
    <property type="term" value="F:four-way junction helicase activity"/>
    <property type="evidence" value="ECO:0007669"/>
    <property type="project" value="TreeGrafter"/>
</dbReference>
<dbReference type="Gene3D" id="3.40.50.300">
    <property type="entry name" value="P-loop containing nucleotide triphosphate hydrolases"/>
    <property type="match status" value="2"/>
</dbReference>
<evidence type="ECO:0000313" key="10">
    <source>
        <dbReference type="EMBL" id="KNE92185.1"/>
    </source>
</evidence>
<keyword evidence="4" id="KW-0238">DNA-binding</keyword>
<comment type="caution">
    <text evidence="10">The sequence shown here is derived from an EMBL/GenBank/DDBJ whole genome shotgun (WGS) entry which is preliminary data.</text>
</comment>
<feature type="region of interest" description="Disordered" evidence="8">
    <location>
        <begin position="682"/>
        <end position="743"/>
    </location>
</feature>
<dbReference type="GO" id="GO:0005694">
    <property type="term" value="C:chromosome"/>
    <property type="evidence" value="ECO:0007669"/>
    <property type="project" value="TreeGrafter"/>
</dbReference>
<sequence length="743" mass="84164">MDSNDGEDKSDDENVKELKNSQEENPKAKLVLNQEIRDMTRGELFVHITAVVDRYYSEPLKPLQMQTVINLVHRQNTFVLAGTGFGKTHIAEVYWHLFPAYKKPIILVLNPLDTLGDNQVAEKKTAKINSVNLTKMNMTPAVEKKVLRGDYGFVYLSPKVLLNNPMFRRIFLDKRFQSHLVMTVVDEAHMIYIWGLVASGLGKKITSHLKLQDRGIFRPSYGDLGARLLAAHGVPILLLSATCRPIAIDKILGSLKVLPENMSFVRGELTRPEIQLIRVPMESSLCSCNDLKRVFGPQSEIADTKIPPTLIYSPTRNLTWQALKVVNEAREIRGGHHDPWSTFSRRFHSTTGDVDKVDIIEGFERQKFPVISCTMALGLGQNWKRVQRVVHLGRGDPSSICQMIGRCGRGEDNPGLGVILVEKNRRKGKNQISDFPDYKAFSNGYIPSDDNQMDTLAITPVCLRVVFNLDNMLGYVPLHNSDPNVMSEKKREADNNFPPCLCSNCDPKSAENLILALKHLTVDNFKENILNRELTFAVPVPPPPPKVTKPQSCITKKTGKHRLHGELENLAVALVERFQQYFNRQIDAVHSEFRPRGHFKLSAARQMTVAYQNGYSLEQLEKLIGGEVINGQMVFLHAELEAHVKTQPFLNYLEEVQLASGRGGTQEQTLQKRKAARARRLENAAQKAKKAEEASIKAAELAKNRPEPTRRSQRTIEHKRKKDEEQQERNKRVKWTNSTNFTH</sequence>
<dbReference type="Pfam" id="PF00270">
    <property type="entry name" value="DEAD"/>
    <property type="match status" value="1"/>
</dbReference>
<reference evidence="11" key="1">
    <citation type="submission" date="2014-03" db="EMBL/GenBank/DDBJ databases">
        <title>The Genome Sequence of Puccinia striiformis f. sp. tritici PST-78.</title>
        <authorList>
            <consortium name="The Broad Institute Genome Sequencing Platform"/>
            <person name="Cuomo C."/>
            <person name="Hulbert S."/>
            <person name="Chen X."/>
            <person name="Walker B."/>
            <person name="Young S.K."/>
            <person name="Zeng Q."/>
            <person name="Gargeya S."/>
            <person name="Fitzgerald M."/>
            <person name="Haas B."/>
            <person name="Abouelleil A."/>
            <person name="Alvarado L."/>
            <person name="Arachchi H.M."/>
            <person name="Berlin A.M."/>
            <person name="Chapman S.B."/>
            <person name="Goldberg J."/>
            <person name="Griggs A."/>
            <person name="Gujja S."/>
            <person name="Hansen M."/>
            <person name="Howarth C."/>
            <person name="Imamovic A."/>
            <person name="Larimer J."/>
            <person name="McCowan C."/>
            <person name="Montmayeur A."/>
            <person name="Murphy C."/>
            <person name="Neiman D."/>
            <person name="Pearson M."/>
            <person name="Priest M."/>
            <person name="Roberts A."/>
            <person name="Saif S."/>
            <person name="Shea T."/>
            <person name="Sisk P."/>
            <person name="Sykes S."/>
            <person name="Wortman J."/>
            <person name="Nusbaum C."/>
            <person name="Birren B."/>
        </authorList>
    </citation>
    <scope>NUCLEOTIDE SEQUENCE [LARGE SCALE GENOMIC DNA]</scope>
    <source>
        <strain evidence="11">race PST-78</strain>
    </source>
</reference>
<dbReference type="STRING" id="1165861.A0A0L0UYT4"/>
<comment type="catalytic activity">
    <reaction evidence="6">
        <text>Couples ATP hydrolysis with the unwinding of duplex DNA by translocating in the 3'-5' direction.</text>
        <dbReference type="EC" id="5.6.2.4"/>
    </reaction>
</comment>
<name>A0A0L0UYT4_9BASI</name>
<keyword evidence="3" id="KW-0067">ATP-binding</keyword>
<dbReference type="GO" id="GO:0005524">
    <property type="term" value="F:ATP binding"/>
    <property type="evidence" value="ECO:0007669"/>
    <property type="project" value="UniProtKB-KW"/>
</dbReference>
<dbReference type="Proteomes" id="UP000054564">
    <property type="component" value="Unassembled WGS sequence"/>
</dbReference>
<feature type="compositionally biased region" description="Basic and acidic residues" evidence="8">
    <location>
        <begin position="689"/>
        <end position="730"/>
    </location>
</feature>
<evidence type="ECO:0000256" key="3">
    <source>
        <dbReference type="ARBA" id="ARBA00022840"/>
    </source>
</evidence>
<dbReference type="PANTHER" id="PTHR13710:SF105">
    <property type="entry name" value="ATP-DEPENDENT DNA HELICASE Q1"/>
    <property type="match status" value="1"/>
</dbReference>
<evidence type="ECO:0000313" key="11">
    <source>
        <dbReference type="Proteomes" id="UP000054564"/>
    </source>
</evidence>
<evidence type="ECO:0000256" key="8">
    <source>
        <dbReference type="SAM" id="MobiDB-lite"/>
    </source>
</evidence>
<dbReference type="EC" id="5.6.2.4" evidence="7"/>
<dbReference type="SUPFAM" id="SSF52540">
    <property type="entry name" value="P-loop containing nucleoside triphosphate hydrolases"/>
    <property type="match status" value="1"/>
</dbReference>
<dbReference type="GO" id="GO:0003677">
    <property type="term" value="F:DNA binding"/>
    <property type="evidence" value="ECO:0007669"/>
    <property type="project" value="UniProtKB-KW"/>
</dbReference>